<proteinExistence type="predicted"/>
<gene>
    <name evidence="1" type="ORF">F511_31248</name>
</gene>
<keyword evidence="2" id="KW-1185">Reference proteome</keyword>
<sequence>MSSIDERVVVETARSIGSTSLSGGEGKASRKRLLARINADETRLIAEERPWYEVKASLLQESDKAIIRDLSGMSDHYEIMIPMVEDRAHIRQQDVGKFFICLKPEFGFIKGNPTSHKGWMSRYFFLRRNFREGIAWHCDIFWSEKPTRRAPPLPAKEYDPTVFLNSMSTRCFNAQDLIQEDLLCRFGFSRKG</sequence>
<protein>
    <submittedName>
        <fullName evidence="1">Uncharacterized protein</fullName>
    </submittedName>
</protein>
<organism evidence="1 2">
    <name type="scientific">Dorcoceras hygrometricum</name>
    <dbReference type="NCBI Taxonomy" id="472368"/>
    <lineage>
        <taxon>Eukaryota</taxon>
        <taxon>Viridiplantae</taxon>
        <taxon>Streptophyta</taxon>
        <taxon>Embryophyta</taxon>
        <taxon>Tracheophyta</taxon>
        <taxon>Spermatophyta</taxon>
        <taxon>Magnoliopsida</taxon>
        <taxon>eudicotyledons</taxon>
        <taxon>Gunneridae</taxon>
        <taxon>Pentapetalae</taxon>
        <taxon>asterids</taxon>
        <taxon>lamiids</taxon>
        <taxon>Lamiales</taxon>
        <taxon>Gesneriaceae</taxon>
        <taxon>Didymocarpoideae</taxon>
        <taxon>Trichosporeae</taxon>
        <taxon>Loxocarpinae</taxon>
        <taxon>Dorcoceras</taxon>
    </lineage>
</organism>
<evidence type="ECO:0000313" key="2">
    <source>
        <dbReference type="Proteomes" id="UP000250235"/>
    </source>
</evidence>
<dbReference type="EMBL" id="KV018460">
    <property type="protein sequence ID" value="KZV17102.1"/>
    <property type="molecule type" value="Genomic_DNA"/>
</dbReference>
<reference evidence="1 2" key="1">
    <citation type="journal article" date="2015" name="Proc. Natl. Acad. Sci. U.S.A.">
        <title>The resurrection genome of Boea hygrometrica: A blueprint for survival of dehydration.</title>
        <authorList>
            <person name="Xiao L."/>
            <person name="Yang G."/>
            <person name="Zhang L."/>
            <person name="Yang X."/>
            <person name="Zhao S."/>
            <person name="Ji Z."/>
            <person name="Zhou Q."/>
            <person name="Hu M."/>
            <person name="Wang Y."/>
            <person name="Chen M."/>
            <person name="Xu Y."/>
            <person name="Jin H."/>
            <person name="Xiao X."/>
            <person name="Hu G."/>
            <person name="Bao F."/>
            <person name="Hu Y."/>
            <person name="Wan P."/>
            <person name="Li L."/>
            <person name="Deng X."/>
            <person name="Kuang T."/>
            <person name="Xiang C."/>
            <person name="Zhu J.K."/>
            <person name="Oliver M.J."/>
            <person name="He Y."/>
        </authorList>
    </citation>
    <scope>NUCLEOTIDE SEQUENCE [LARGE SCALE GENOMIC DNA]</scope>
    <source>
        <strain evidence="2">cv. XS01</strain>
    </source>
</reference>
<accession>A0A2Z7ADS4</accession>
<dbReference type="AlphaFoldDB" id="A0A2Z7ADS4"/>
<evidence type="ECO:0000313" key="1">
    <source>
        <dbReference type="EMBL" id="KZV17102.1"/>
    </source>
</evidence>
<name>A0A2Z7ADS4_9LAMI</name>
<dbReference type="Proteomes" id="UP000250235">
    <property type="component" value="Unassembled WGS sequence"/>
</dbReference>